<evidence type="ECO:0000256" key="7">
    <source>
        <dbReference type="ARBA" id="ARBA00012814"/>
    </source>
</evidence>
<feature type="region of interest" description="Disordered" evidence="28">
    <location>
        <begin position="1697"/>
        <end position="1732"/>
    </location>
</feature>
<dbReference type="Pfam" id="PF03483">
    <property type="entry name" value="B3_4"/>
    <property type="match status" value="1"/>
</dbReference>
<evidence type="ECO:0000256" key="19">
    <source>
        <dbReference type="ARBA" id="ARBA00022927"/>
    </source>
</evidence>
<dbReference type="FunFam" id="3.50.40.10:FF:000002">
    <property type="entry name" value="phenylalanine--tRNA ligase beta subunit"/>
    <property type="match status" value="1"/>
</dbReference>
<dbReference type="InterPro" id="IPR011671">
    <property type="entry name" value="tRNA_uracil_MeTrfase"/>
</dbReference>
<dbReference type="InterPro" id="IPR013041">
    <property type="entry name" value="Clathrin_app_Ig-like_sf"/>
</dbReference>
<dbReference type="Gene3D" id="2.60.40.1480">
    <property type="entry name" value="Coatomer, gamma subunit, appendage domain"/>
    <property type="match status" value="1"/>
</dbReference>
<evidence type="ECO:0000256" key="17">
    <source>
        <dbReference type="ARBA" id="ARBA00022892"/>
    </source>
</evidence>
<dbReference type="CDD" id="cd00769">
    <property type="entry name" value="PheRS_beta_core"/>
    <property type="match status" value="1"/>
</dbReference>
<dbReference type="InterPro" id="IPR009028">
    <property type="entry name" value="Coatomer/calthrin_app_sub_C"/>
</dbReference>
<evidence type="ECO:0000313" key="31">
    <source>
        <dbReference type="Proteomes" id="UP001148614"/>
    </source>
</evidence>
<evidence type="ECO:0000256" key="9">
    <source>
        <dbReference type="ARBA" id="ARBA00022490"/>
    </source>
</evidence>
<dbReference type="InterPro" id="IPR013040">
    <property type="entry name" value="Coatomer_gsu_app_Ig-like_dom"/>
</dbReference>
<keyword evidence="23" id="KW-0968">Cytoplasmic vesicle</keyword>
<dbReference type="InterPro" id="IPR002553">
    <property type="entry name" value="Clathrin/coatomer_adapt-like_N"/>
</dbReference>
<dbReference type="Gene3D" id="3.30.56.10">
    <property type="match status" value="2"/>
</dbReference>
<keyword evidence="13" id="KW-0677">Repeat</keyword>
<dbReference type="SUPFAM" id="SSF49348">
    <property type="entry name" value="Clathrin adaptor appendage domain"/>
    <property type="match status" value="1"/>
</dbReference>
<evidence type="ECO:0000256" key="28">
    <source>
        <dbReference type="SAM" id="MobiDB-lite"/>
    </source>
</evidence>
<evidence type="ECO:0000256" key="22">
    <source>
        <dbReference type="ARBA" id="ARBA00023146"/>
    </source>
</evidence>
<dbReference type="Pfam" id="PF16381">
    <property type="entry name" value="Coatomer_g_Cpla"/>
    <property type="match status" value="1"/>
</dbReference>
<name>A0A9W8TNE9_9PEZI</name>
<dbReference type="InterPro" id="IPR005146">
    <property type="entry name" value="B3/B4_tRNA-bd"/>
</dbReference>
<dbReference type="SUPFAM" id="SSF48371">
    <property type="entry name" value="ARM repeat"/>
    <property type="match status" value="1"/>
</dbReference>
<comment type="subunit">
    <text evidence="6">Tetramer of two alpha and two beta subunits.</text>
</comment>
<dbReference type="GO" id="GO:0000287">
    <property type="term" value="F:magnesium ion binding"/>
    <property type="evidence" value="ECO:0007669"/>
    <property type="project" value="InterPro"/>
</dbReference>
<keyword evidence="21" id="KW-0472">Membrane</keyword>
<evidence type="ECO:0000256" key="1">
    <source>
        <dbReference type="ARBA" id="ARBA00001946"/>
    </source>
</evidence>
<keyword evidence="11" id="KW-0436">Ligase</keyword>
<keyword evidence="9" id="KW-0963">Cytoplasm</keyword>
<evidence type="ECO:0000256" key="26">
    <source>
        <dbReference type="ARBA" id="ARBA00049255"/>
    </source>
</evidence>
<dbReference type="InterPro" id="IPR009061">
    <property type="entry name" value="DNA-bd_dom_put_sf"/>
</dbReference>
<dbReference type="SUPFAM" id="SSF55681">
    <property type="entry name" value="Class II aaRS and biotin synthetases"/>
    <property type="match status" value="1"/>
</dbReference>
<dbReference type="SUPFAM" id="SSF55711">
    <property type="entry name" value="Subdomain of clathrin and coatomer appendage domain"/>
    <property type="match status" value="1"/>
</dbReference>
<dbReference type="Pfam" id="PF18262">
    <property type="entry name" value="PhetRS_B1"/>
    <property type="match status" value="1"/>
</dbReference>
<keyword evidence="18" id="KW-0648">Protein biosynthesis</keyword>
<protein>
    <recommendedName>
        <fullName evidence="7">phenylalanine--tRNA ligase</fullName>
        <ecNumber evidence="7">6.1.1.20</ecNumber>
    </recommendedName>
    <alternativeName>
        <fullName evidence="27">Gamma-coat protein</fullName>
    </alternativeName>
    <alternativeName>
        <fullName evidence="25">Phenylalanyl-tRNA synthetase beta subunit</fullName>
    </alternativeName>
</protein>
<keyword evidence="31" id="KW-1185">Reference proteome</keyword>
<comment type="similarity">
    <text evidence="4">Belongs to the phenylalanyl-tRNA synthetase beta subunit family. Type 2 subfamily.</text>
</comment>
<comment type="similarity">
    <text evidence="5">Belongs to the COPG family.</text>
</comment>
<dbReference type="FunFam" id="3.30.310.10:FF:000008">
    <property type="entry name" value="Coatomer subunit gamma"/>
    <property type="match status" value="1"/>
</dbReference>
<dbReference type="InterPro" id="IPR045864">
    <property type="entry name" value="aa-tRNA-synth_II/BPL/LPL"/>
</dbReference>
<evidence type="ECO:0000256" key="8">
    <source>
        <dbReference type="ARBA" id="ARBA00022448"/>
    </source>
</evidence>
<dbReference type="GO" id="GO:0009306">
    <property type="term" value="P:protein secretion"/>
    <property type="evidence" value="ECO:0007669"/>
    <property type="project" value="TreeGrafter"/>
</dbReference>
<dbReference type="Pfam" id="PF17759">
    <property type="entry name" value="tRNA_synthFbeta"/>
    <property type="match status" value="1"/>
</dbReference>
<evidence type="ECO:0000256" key="21">
    <source>
        <dbReference type="ARBA" id="ARBA00023136"/>
    </source>
</evidence>
<evidence type="ECO:0000256" key="14">
    <source>
        <dbReference type="ARBA" id="ARBA00022741"/>
    </source>
</evidence>
<dbReference type="GO" id="GO:0000139">
    <property type="term" value="C:Golgi membrane"/>
    <property type="evidence" value="ECO:0007669"/>
    <property type="project" value="UniProtKB-SubCell"/>
</dbReference>
<comment type="catalytic activity">
    <reaction evidence="26">
        <text>tRNA(Phe) + L-phenylalanine + ATP = L-phenylalanyl-tRNA(Phe) + AMP + diphosphate + H(+)</text>
        <dbReference type="Rhea" id="RHEA:19413"/>
        <dbReference type="Rhea" id="RHEA-COMP:9668"/>
        <dbReference type="Rhea" id="RHEA-COMP:9699"/>
        <dbReference type="ChEBI" id="CHEBI:15378"/>
        <dbReference type="ChEBI" id="CHEBI:30616"/>
        <dbReference type="ChEBI" id="CHEBI:33019"/>
        <dbReference type="ChEBI" id="CHEBI:58095"/>
        <dbReference type="ChEBI" id="CHEBI:78442"/>
        <dbReference type="ChEBI" id="CHEBI:78531"/>
        <dbReference type="ChEBI" id="CHEBI:456215"/>
        <dbReference type="EC" id="6.1.1.20"/>
    </reaction>
</comment>
<sequence length="2006" mass="223069">MPTIGVDKEDFFVALGQRFTADEFQALCFDYGIELDEDTEDDPSRPADEKPQLKIEVPANRSDLLCFEGLARSLNIFRGKQAAPTYKLLDLPQDRMQHVVVAKETAAVRPFIAAAILRGVKFTQASYDSFIGLQDKLHQNLARQRTLVAIGTHDLDTLEGPFTYEAREPENIRFAPLNRTKELDGKELMTELENGKFYKHLSRYLHIIRDEPRYPVIYDSKGVVCSLPPIINGDHSKITLNTTNIFIELTATDRTKLEIICNSMVTMFAEYCAEPFVVEPVLIKEADGTTRVTPNLSPVRMEVEVDYLNQCCGLNLSADAICKLLEKMAYTSNPLGSSIEVFVPPTRPDVLHACDIMEDVAVCYGFNKLPRVLSNRSGTVGKPLPINKLSDIVRLECAMVGWVEVMPLILCSHDENFGWLNRHDDGTTVVKLANPKTAEYQVVRTSLLPGLLKTIRDNKSVRLPLKIFETADISLKDDSLERRARNERRWGAAYYGKTSGFEVIHGLLDRILLMLRVKDYFIQEISDATFFPGRAAGIYLGKKGEESRRIGEVGVLHPSVLEKFEIKYPWSTASTVPARDTRQHLYQMPSFELLPSPALWLQAVMHMGFEPEAFAEDSPSLITDVSGATWTPLFRKSCSFEPHDFFKVMDNLIRNPNINSAWLFRADILVEGDSVEDLAQSVEAGEASPAPRIVQFTGYQLEKLLVRRLIPRNPQRDQPLEQTCLVYRSCDADEGDICSSMVVYKPHVSSPAEVPFYHPKVKAVAFHHEWNAKLSEGTVSVHYHFFDEYGSSPKLVRTGLHLLATLHKHGEGAKAGYVKRVQHDTIIPQAAVQSTYTRLKMKYARKLIEEWVEVTDPTKHCFEDLGIAAFLIELWAQMYQDSSFPGFVDIGCGNGLLVHILRQEGYSGWGFDARKRKSWANFSERINPTSANDTDESLRQLVLLPAILQDQDSQDDDLAERLHDGLFPKGTFIISNHADELTPWTPILATISDCPFIMIPCCSHDLTGARFRAAAPKEKGKSASAYSSLVEWAKQIAHDCGCEVETEMLRIPSTRNTGIVGRRRLEPASSTDIPAILKKYGGPGEPPAATMSYGKKDEDADLGLVKVDRTQVFQEARLFNSSPIQPRRCRILLTKIALLLYTGEKFPTNEATTLFFGISKLFQNKDASLRQMVHLVIKELANSAEDIIMVTSTIMKDTGGSTDVIYRPNAIRALCRIIDATTVQSIERVMKTAIVDKNPSVSSAALVSSYHLLPIAKDVVRRWQSETQEAAASTKSSGGFSLGFSSSSSSLPVNNSTMAQYHAIGLLYQMRSHDRMALVKMVQQFGAAGAVKSPAAIVMLVRLAAQLAEEDQSLRKPMMALLDGWLRHKSEMVNFEAAKAICDMRDVTDVEVTQAVHVLQLFLSSPRAVTKFAALRILHNFASFKPQAVSVCNPDIEALISNSNRSIATFAITTLLKTGNEASVDRLMKQISTFMSEITDEFKITIVEAIRTLCLKFPSKQAGMLAFLSGILRDEGGYEFKRAVIESMFDLIKFVPDSKEDALAHLCEFIEDCEFTKLAVRILHLLGLEGPKTSQPTKYIRYIYNRVVLENALVRAAAVTALAKFGVGQKDPEVKRSVDVLLTRCLDDVDDEVRDRAALNLGLMHEEDALGERFIKNDTMFSLSYFEHQLVTYVTSDDKSAFDVPFDISQIPVVTREQADAEDRTKKLTATTPSLKPPKTGPSKTATGAEAQASAAAAAQKYAQELMEIPYMKEFGGLLKSSPVVELTEAETEYVVTVVKHIFKEHIVLQYEIKNTLPATVLENVSVVATPSDEEELEEVFILPTEKLETDEPGKVYVAFKKTGGEGSMPTSSFSNILKFTSKEIDPTTNEPEDTGYDDEYEVAEFDLSGSDYVIPTFAGNFNHIWEQVGAAGEEAEETLQLSSMKSIADATEQLAKALSLQPLEGTDVPISQTTHQLKLLGKTVGGGRVVANIRMAYSSKSGVTTKITVRSEEENVAAMMVASVA</sequence>
<dbReference type="SMART" id="SM00874">
    <property type="entry name" value="B5"/>
    <property type="match status" value="1"/>
</dbReference>
<dbReference type="Pfam" id="PF07757">
    <property type="entry name" value="AdoMet_MTase"/>
    <property type="match status" value="1"/>
</dbReference>
<keyword evidence="22" id="KW-0030">Aminoacyl-tRNA synthetase</keyword>
<dbReference type="InterPro" id="IPR012295">
    <property type="entry name" value="TBP_dom_sf"/>
</dbReference>
<gene>
    <name evidence="30" type="ORF">NPX13_g5160</name>
</gene>
<evidence type="ECO:0000256" key="2">
    <source>
        <dbReference type="ARBA" id="ARBA00004255"/>
    </source>
</evidence>
<comment type="cofactor">
    <cofactor evidence="1">
        <name>Mg(2+)</name>
        <dbReference type="ChEBI" id="CHEBI:18420"/>
    </cofactor>
</comment>
<comment type="subcellular location">
    <subcellularLocation>
        <location evidence="3">Cytoplasmic vesicle</location>
        <location evidence="3">COPI-coated vesicle membrane</location>
        <topology evidence="3">Peripheral membrane protein</topology>
        <orientation evidence="3">Cytoplasmic side</orientation>
    </subcellularLocation>
    <subcellularLocation>
        <location evidence="2">Golgi apparatus membrane</location>
        <topology evidence="2">Peripheral membrane protein</topology>
        <orientation evidence="2">Cytoplasmic side</orientation>
    </subcellularLocation>
</comment>
<evidence type="ECO:0000256" key="20">
    <source>
        <dbReference type="ARBA" id="ARBA00023034"/>
    </source>
</evidence>
<dbReference type="PROSITE" id="PS51483">
    <property type="entry name" value="B5"/>
    <property type="match status" value="1"/>
</dbReference>
<dbReference type="Gene3D" id="3.30.310.10">
    <property type="entry name" value="TATA-Binding Protein"/>
    <property type="match status" value="1"/>
</dbReference>
<dbReference type="GO" id="GO:0006888">
    <property type="term" value="P:endoplasmic reticulum to Golgi vesicle-mediated transport"/>
    <property type="evidence" value="ECO:0007669"/>
    <property type="project" value="TreeGrafter"/>
</dbReference>
<comment type="caution">
    <text evidence="30">The sequence shown here is derived from an EMBL/GenBank/DDBJ whole genome shotgun (WGS) entry which is preliminary data.</text>
</comment>
<dbReference type="FunFam" id="1.25.10.10:FF:000046">
    <property type="entry name" value="Coatomer subunit gamma"/>
    <property type="match status" value="1"/>
</dbReference>
<keyword evidence="10" id="KW-0597">Phosphoprotein</keyword>
<dbReference type="GO" id="GO:0030126">
    <property type="term" value="C:COPI vesicle coat"/>
    <property type="evidence" value="ECO:0007669"/>
    <property type="project" value="InterPro"/>
</dbReference>
<dbReference type="GO" id="GO:0005783">
    <property type="term" value="C:endoplasmic reticulum"/>
    <property type="evidence" value="ECO:0007669"/>
    <property type="project" value="TreeGrafter"/>
</dbReference>
<dbReference type="InterPro" id="IPR040659">
    <property type="entry name" value="PhetRS_B1"/>
</dbReference>
<keyword evidence="14" id="KW-0547">Nucleotide-binding</keyword>
<evidence type="ECO:0000256" key="6">
    <source>
        <dbReference type="ARBA" id="ARBA00011209"/>
    </source>
</evidence>
<evidence type="ECO:0000256" key="23">
    <source>
        <dbReference type="ARBA" id="ARBA00023329"/>
    </source>
</evidence>
<dbReference type="VEuPathDB" id="FungiDB:F4678DRAFT_430790"/>
<dbReference type="InterPro" id="IPR005147">
    <property type="entry name" value="tRNA_synthase_B5-dom"/>
</dbReference>
<reference evidence="30" key="1">
    <citation type="submission" date="2022-07" db="EMBL/GenBank/DDBJ databases">
        <title>Genome Sequence of Xylaria arbuscula.</title>
        <authorList>
            <person name="Buettner E."/>
        </authorList>
    </citation>
    <scope>NUCLEOTIDE SEQUENCE</scope>
    <source>
        <strain evidence="30">VT107</strain>
    </source>
</reference>
<dbReference type="VEuPathDB" id="FungiDB:F4678DRAFT_430794"/>
<dbReference type="GO" id="GO:0003723">
    <property type="term" value="F:RNA binding"/>
    <property type="evidence" value="ECO:0007669"/>
    <property type="project" value="InterPro"/>
</dbReference>
<keyword evidence="17" id="KW-0931">ER-Golgi transport</keyword>
<keyword evidence="20" id="KW-0333">Golgi apparatus</keyword>
<dbReference type="GO" id="GO:0004826">
    <property type="term" value="F:phenylalanine-tRNA ligase activity"/>
    <property type="evidence" value="ECO:0007669"/>
    <property type="project" value="UniProtKB-EC"/>
</dbReference>
<dbReference type="EMBL" id="JANPWZ010000792">
    <property type="protein sequence ID" value="KAJ3572119.1"/>
    <property type="molecule type" value="Genomic_DNA"/>
</dbReference>
<dbReference type="GO" id="GO:0005198">
    <property type="term" value="F:structural molecule activity"/>
    <property type="evidence" value="ECO:0007669"/>
    <property type="project" value="InterPro"/>
</dbReference>
<dbReference type="InterPro" id="IPR037067">
    <property type="entry name" value="Coatomer_gsu_app_sf"/>
</dbReference>
<evidence type="ECO:0000256" key="27">
    <source>
        <dbReference type="ARBA" id="ARBA00081297"/>
    </source>
</evidence>
<dbReference type="VEuPathDB" id="FungiDB:F4678DRAFT_65332"/>
<dbReference type="GO" id="GO:0006891">
    <property type="term" value="P:intra-Golgi vesicle-mediated transport"/>
    <property type="evidence" value="ECO:0007669"/>
    <property type="project" value="TreeGrafter"/>
</dbReference>
<evidence type="ECO:0000256" key="11">
    <source>
        <dbReference type="ARBA" id="ARBA00022598"/>
    </source>
</evidence>
<evidence type="ECO:0000256" key="5">
    <source>
        <dbReference type="ARBA" id="ARBA00010720"/>
    </source>
</evidence>
<dbReference type="PANTHER" id="PTHR10261:SF0">
    <property type="entry name" value="COATOMER SUBUNIT GAMMA-2"/>
    <property type="match status" value="1"/>
</dbReference>
<dbReference type="GO" id="GO:0005793">
    <property type="term" value="C:endoplasmic reticulum-Golgi intermediate compartment"/>
    <property type="evidence" value="ECO:0007669"/>
    <property type="project" value="TreeGrafter"/>
</dbReference>
<dbReference type="Gene3D" id="3.50.40.10">
    <property type="entry name" value="Phenylalanyl-trna Synthetase, Chain B, domain 3"/>
    <property type="match status" value="1"/>
</dbReference>
<evidence type="ECO:0000256" key="12">
    <source>
        <dbReference type="ARBA" id="ARBA00022723"/>
    </source>
</evidence>
<dbReference type="SUPFAM" id="SSF46955">
    <property type="entry name" value="Putative DNA-binding domain"/>
    <property type="match status" value="2"/>
</dbReference>
<dbReference type="GO" id="GO:0005524">
    <property type="term" value="F:ATP binding"/>
    <property type="evidence" value="ECO:0007669"/>
    <property type="project" value="UniProtKB-KW"/>
</dbReference>
<feature type="compositionally biased region" description="Basic and acidic residues" evidence="28">
    <location>
        <begin position="1697"/>
        <end position="1706"/>
    </location>
</feature>
<dbReference type="PANTHER" id="PTHR10261">
    <property type="entry name" value="COATOMER SUBUNIT GAMMA"/>
    <property type="match status" value="1"/>
</dbReference>
<dbReference type="Gene3D" id="1.25.10.10">
    <property type="entry name" value="Leucine-rich Repeat Variant"/>
    <property type="match status" value="2"/>
</dbReference>
<dbReference type="InterPro" id="IPR020825">
    <property type="entry name" value="Phe-tRNA_synthase-like_B3/B4"/>
</dbReference>
<dbReference type="Gene3D" id="3.30.930.10">
    <property type="entry name" value="Bira Bifunctional Protein, Domain 2"/>
    <property type="match status" value="1"/>
</dbReference>
<evidence type="ECO:0000256" key="10">
    <source>
        <dbReference type="ARBA" id="ARBA00022553"/>
    </source>
</evidence>
<accession>A0A9W8TNE9</accession>
<dbReference type="NCBIfam" id="TIGR00471">
    <property type="entry name" value="pheT_arch"/>
    <property type="match status" value="1"/>
</dbReference>
<dbReference type="InterPro" id="IPR017106">
    <property type="entry name" value="Coatomer_gsu"/>
</dbReference>
<dbReference type="FunFam" id="2.60.40.1480:FF:000001">
    <property type="entry name" value="Coatomer subunit gamma"/>
    <property type="match status" value="1"/>
</dbReference>
<evidence type="ECO:0000256" key="25">
    <source>
        <dbReference type="ARBA" id="ARBA00033189"/>
    </source>
</evidence>
<evidence type="ECO:0000256" key="13">
    <source>
        <dbReference type="ARBA" id="ARBA00022737"/>
    </source>
</evidence>
<keyword evidence="16" id="KW-0460">Magnesium</keyword>
<evidence type="ECO:0000256" key="15">
    <source>
        <dbReference type="ARBA" id="ARBA00022840"/>
    </source>
</evidence>
<dbReference type="EC" id="6.1.1.20" evidence="7"/>
<dbReference type="Proteomes" id="UP001148614">
    <property type="component" value="Unassembled WGS sequence"/>
</dbReference>
<proteinExistence type="inferred from homology"/>
<dbReference type="FunFam" id="1.25.10.10:FF:000071">
    <property type="entry name" value="Coatomer subunit gamma"/>
    <property type="match status" value="1"/>
</dbReference>
<dbReference type="InterPro" id="IPR004531">
    <property type="entry name" value="Phe-tRNA-synth_IIc_bsu_arc_euk"/>
</dbReference>
<keyword evidence="12" id="KW-0479">Metal-binding</keyword>
<dbReference type="GO" id="GO:0008168">
    <property type="term" value="F:methyltransferase activity"/>
    <property type="evidence" value="ECO:0007669"/>
    <property type="project" value="InterPro"/>
</dbReference>
<evidence type="ECO:0000259" key="29">
    <source>
        <dbReference type="PROSITE" id="PS51483"/>
    </source>
</evidence>
<organism evidence="30 31">
    <name type="scientific">Xylaria arbuscula</name>
    <dbReference type="NCBI Taxonomy" id="114810"/>
    <lineage>
        <taxon>Eukaryota</taxon>
        <taxon>Fungi</taxon>
        <taxon>Dikarya</taxon>
        <taxon>Ascomycota</taxon>
        <taxon>Pezizomycotina</taxon>
        <taxon>Sordariomycetes</taxon>
        <taxon>Xylariomycetidae</taxon>
        <taxon>Xylariales</taxon>
        <taxon>Xylariaceae</taxon>
        <taxon>Xylaria</taxon>
    </lineage>
</organism>
<comment type="function">
    <text evidence="24">The coatomer is a cytosolic protein complex that binds to dilysine motifs and reversibly associates with Golgi non-clathrin-coated vesicles, which further mediate biosynthetic protein transport from the ER, via the Golgi up to the trans Golgi network. Coatomer complex is required for budding from Golgi membranes, and is essential for the retrograde Golgi-to-ER transport of dilysine-tagged proteins.</text>
</comment>
<dbReference type="Pfam" id="PF08752">
    <property type="entry name" value="COP-gamma_platf"/>
    <property type="match status" value="1"/>
</dbReference>
<dbReference type="SUPFAM" id="SSF56037">
    <property type="entry name" value="PheT/TilS domain"/>
    <property type="match status" value="1"/>
</dbReference>
<evidence type="ECO:0000256" key="16">
    <source>
        <dbReference type="ARBA" id="ARBA00022842"/>
    </source>
</evidence>
<evidence type="ECO:0000256" key="4">
    <source>
        <dbReference type="ARBA" id="ARBA00007438"/>
    </source>
</evidence>
<dbReference type="SMART" id="SM00873">
    <property type="entry name" value="B3_4"/>
    <property type="match status" value="1"/>
</dbReference>
<dbReference type="InterPro" id="IPR032154">
    <property type="entry name" value="Coatomer_g_Cpla"/>
</dbReference>
<dbReference type="Pfam" id="PF03484">
    <property type="entry name" value="B5"/>
    <property type="match status" value="1"/>
</dbReference>
<dbReference type="InterPro" id="IPR041616">
    <property type="entry name" value="PheRS_beta_core"/>
</dbReference>
<evidence type="ECO:0000256" key="24">
    <source>
        <dbReference type="ARBA" id="ARBA00025536"/>
    </source>
</evidence>
<evidence type="ECO:0000256" key="18">
    <source>
        <dbReference type="ARBA" id="ARBA00022917"/>
    </source>
</evidence>
<evidence type="ECO:0000256" key="3">
    <source>
        <dbReference type="ARBA" id="ARBA00004347"/>
    </source>
</evidence>
<evidence type="ECO:0000313" key="30">
    <source>
        <dbReference type="EMBL" id="KAJ3572119.1"/>
    </source>
</evidence>
<feature type="domain" description="B5" evidence="29">
    <location>
        <begin position="296"/>
        <end position="371"/>
    </location>
</feature>
<dbReference type="InterPro" id="IPR016024">
    <property type="entry name" value="ARM-type_fold"/>
</dbReference>
<dbReference type="GO" id="GO:0006886">
    <property type="term" value="P:intracellular protein transport"/>
    <property type="evidence" value="ECO:0007669"/>
    <property type="project" value="InterPro"/>
</dbReference>
<keyword evidence="19" id="KW-0653">Protein transport</keyword>
<dbReference type="GO" id="GO:0006432">
    <property type="term" value="P:phenylalanyl-tRNA aminoacylation"/>
    <property type="evidence" value="ECO:0007669"/>
    <property type="project" value="InterPro"/>
</dbReference>
<dbReference type="InterPro" id="IPR011989">
    <property type="entry name" value="ARM-like"/>
</dbReference>
<dbReference type="Pfam" id="PF01602">
    <property type="entry name" value="Adaptin_N"/>
    <property type="match status" value="1"/>
</dbReference>
<keyword evidence="8" id="KW-0813">Transport</keyword>
<keyword evidence="15" id="KW-0067">ATP-binding</keyword>